<evidence type="ECO:0000313" key="3">
    <source>
        <dbReference type="Proteomes" id="UP000314294"/>
    </source>
</evidence>
<protein>
    <submittedName>
        <fullName evidence="2">Uncharacterized protein</fullName>
    </submittedName>
</protein>
<comment type="caution">
    <text evidence="2">The sequence shown here is derived from an EMBL/GenBank/DDBJ whole genome shotgun (WGS) entry which is preliminary data.</text>
</comment>
<proteinExistence type="predicted"/>
<organism evidence="2 3">
    <name type="scientific">Liparis tanakae</name>
    <name type="common">Tanaka's snailfish</name>
    <dbReference type="NCBI Taxonomy" id="230148"/>
    <lineage>
        <taxon>Eukaryota</taxon>
        <taxon>Metazoa</taxon>
        <taxon>Chordata</taxon>
        <taxon>Craniata</taxon>
        <taxon>Vertebrata</taxon>
        <taxon>Euteleostomi</taxon>
        <taxon>Actinopterygii</taxon>
        <taxon>Neopterygii</taxon>
        <taxon>Teleostei</taxon>
        <taxon>Neoteleostei</taxon>
        <taxon>Acanthomorphata</taxon>
        <taxon>Eupercaria</taxon>
        <taxon>Perciformes</taxon>
        <taxon>Cottioidei</taxon>
        <taxon>Cottales</taxon>
        <taxon>Liparidae</taxon>
        <taxon>Liparis</taxon>
    </lineage>
</organism>
<name>A0A4Z2G0J5_9TELE</name>
<accession>A0A4Z2G0J5</accession>
<reference evidence="2 3" key="1">
    <citation type="submission" date="2019-03" db="EMBL/GenBank/DDBJ databases">
        <title>First draft genome of Liparis tanakae, snailfish: a comprehensive survey of snailfish specific genes.</title>
        <authorList>
            <person name="Kim W."/>
            <person name="Song I."/>
            <person name="Jeong J.-H."/>
            <person name="Kim D."/>
            <person name="Kim S."/>
            <person name="Ryu S."/>
            <person name="Song J.Y."/>
            <person name="Lee S.K."/>
        </authorList>
    </citation>
    <scope>NUCLEOTIDE SEQUENCE [LARGE SCALE GENOMIC DNA]</scope>
    <source>
        <tissue evidence="2">Muscle</tissue>
    </source>
</reference>
<keyword evidence="3" id="KW-1185">Reference proteome</keyword>
<feature type="region of interest" description="Disordered" evidence="1">
    <location>
        <begin position="45"/>
        <end position="74"/>
    </location>
</feature>
<sequence length="74" mass="8062">MVVDSLFTLAYCIKRKRTEQNTVVTARRILKSFPESFAPVVTTCPGRPPVPRLGGGPPRPLGAPSCDPEIQPED</sequence>
<evidence type="ECO:0000313" key="2">
    <source>
        <dbReference type="EMBL" id="TNN46680.1"/>
    </source>
</evidence>
<gene>
    <name evidence="2" type="ORF">EYF80_043149</name>
</gene>
<dbReference type="Proteomes" id="UP000314294">
    <property type="component" value="Unassembled WGS sequence"/>
</dbReference>
<evidence type="ECO:0000256" key="1">
    <source>
        <dbReference type="SAM" id="MobiDB-lite"/>
    </source>
</evidence>
<feature type="compositionally biased region" description="Pro residues" evidence="1">
    <location>
        <begin position="46"/>
        <end position="61"/>
    </location>
</feature>
<dbReference type="AlphaFoldDB" id="A0A4Z2G0J5"/>
<dbReference type="EMBL" id="SRLO01000779">
    <property type="protein sequence ID" value="TNN46680.1"/>
    <property type="molecule type" value="Genomic_DNA"/>
</dbReference>